<evidence type="ECO:0000256" key="7">
    <source>
        <dbReference type="ARBA" id="ARBA00035266"/>
    </source>
</evidence>
<evidence type="ECO:0000256" key="8">
    <source>
        <dbReference type="HAMAP-Rule" id="MF_00270"/>
    </source>
</evidence>
<dbReference type="HAMAP" id="MF_00270">
    <property type="entry name" value="Ribosomal_bS18"/>
    <property type="match status" value="1"/>
</dbReference>
<keyword evidence="3 8" id="KW-0699">rRNA-binding</keyword>
<keyword evidence="11" id="KW-0934">Plastid</keyword>
<gene>
    <name evidence="8 11" type="primary">rps18</name>
</gene>
<accession>A0A6J4AET3</accession>
<comment type="similarity">
    <text evidence="2 8 9">Belongs to the bacterial ribosomal protein bS18 family.</text>
</comment>
<dbReference type="InterPro" id="IPR036870">
    <property type="entry name" value="Ribosomal_bS18_sf"/>
</dbReference>
<evidence type="ECO:0000256" key="4">
    <source>
        <dbReference type="ARBA" id="ARBA00022884"/>
    </source>
</evidence>
<comment type="subunit">
    <text evidence="8">Part of the 30S ribosomal subunit.</text>
</comment>
<sequence>MNKMKPSFRNTSKPSFRNTSKPSFRNTSKPSFRNTSKPSFRNTSKPSFRNTSKPYFRNKSKSPYFRNKSRSKNKSKSPYIKYASKRFATNQQSYKRLSPIQPGEQMDYKNINLISQFISEQAKILSRRRSRLTFKQQRFISRAIKQARILSLIPFTSLYSIK</sequence>
<dbReference type="EMBL" id="LC500578">
    <property type="protein sequence ID" value="BBN66621.1"/>
    <property type="molecule type" value="Genomic_DNA"/>
</dbReference>
<dbReference type="GO" id="GO:0009507">
    <property type="term" value="C:chloroplast"/>
    <property type="evidence" value="ECO:0007669"/>
    <property type="project" value="UniProtKB-SubCell"/>
</dbReference>
<name>A0A6J4AET3_9CONI</name>
<comment type="subcellular location">
    <subcellularLocation>
        <location evidence="1 8">Plastid</location>
        <location evidence="1 8">Chloroplast</location>
    </subcellularLocation>
</comment>
<dbReference type="SUPFAM" id="SSF46911">
    <property type="entry name" value="Ribosomal protein S18"/>
    <property type="match status" value="1"/>
</dbReference>
<keyword evidence="6 8" id="KW-0687">Ribonucleoprotein</keyword>
<dbReference type="GO" id="GO:0005763">
    <property type="term" value="C:mitochondrial small ribosomal subunit"/>
    <property type="evidence" value="ECO:0007669"/>
    <property type="project" value="TreeGrafter"/>
</dbReference>
<proteinExistence type="inferred from homology"/>
<keyword evidence="11" id="KW-0150">Chloroplast</keyword>
<evidence type="ECO:0000256" key="5">
    <source>
        <dbReference type="ARBA" id="ARBA00022980"/>
    </source>
</evidence>
<dbReference type="GO" id="GO:0070181">
    <property type="term" value="F:small ribosomal subunit rRNA binding"/>
    <property type="evidence" value="ECO:0007669"/>
    <property type="project" value="TreeGrafter"/>
</dbReference>
<dbReference type="Gene3D" id="4.10.640.10">
    <property type="entry name" value="Ribosomal protein S18"/>
    <property type="match status" value="1"/>
</dbReference>
<feature type="region of interest" description="Disordered" evidence="10">
    <location>
        <begin position="1"/>
        <end position="79"/>
    </location>
</feature>
<keyword evidence="5 8" id="KW-0689">Ribosomal protein</keyword>
<dbReference type="PRINTS" id="PR00974">
    <property type="entry name" value="RIBOSOMALS18"/>
</dbReference>
<dbReference type="AlphaFoldDB" id="A0A6J4AET3"/>
<protein>
    <recommendedName>
        <fullName evidence="7 8">Small ribosomal subunit protein bS18c</fullName>
    </recommendedName>
</protein>
<dbReference type="GO" id="GO:0006412">
    <property type="term" value="P:translation"/>
    <property type="evidence" value="ECO:0007669"/>
    <property type="project" value="UniProtKB-UniRule"/>
</dbReference>
<keyword evidence="4 8" id="KW-0694">RNA-binding</keyword>
<evidence type="ECO:0000256" key="9">
    <source>
        <dbReference type="RuleBase" id="RU003910"/>
    </source>
</evidence>
<feature type="compositionally biased region" description="Polar residues" evidence="10">
    <location>
        <begin position="8"/>
        <end position="53"/>
    </location>
</feature>
<evidence type="ECO:0000256" key="10">
    <source>
        <dbReference type="SAM" id="MobiDB-lite"/>
    </source>
</evidence>
<evidence type="ECO:0000256" key="2">
    <source>
        <dbReference type="ARBA" id="ARBA00005589"/>
    </source>
</evidence>
<evidence type="ECO:0000256" key="1">
    <source>
        <dbReference type="ARBA" id="ARBA00004229"/>
    </source>
</evidence>
<evidence type="ECO:0000256" key="3">
    <source>
        <dbReference type="ARBA" id="ARBA00022730"/>
    </source>
</evidence>
<dbReference type="Pfam" id="PF01084">
    <property type="entry name" value="Ribosomal_S18"/>
    <property type="match status" value="1"/>
</dbReference>
<evidence type="ECO:0000313" key="11">
    <source>
        <dbReference type="EMBL" id="BBN66621.1"/>
    </source>
</evidence>
<dbReference type="PANTHER" id="PTHR13479">
    <property type="entry name" value="30S RIBOSOMAL PROTEIN S18"/>
    <property type="match status" value="1"/>
</dbReference>
<organism evidence="11">
    <name type="scientific">Fitzroya cupressoides</name>
    <dbReference type="NCBI Taxonomy" id="103972"/>
    <lineage>
        <taxon>Eukaryota</taxon>
        <taxon>Viridiplantae</taxon>
        <taxon>Streptophyta</taxon>
        <taxon>Embryophyta</taxon>
        <taxon>Tracheophyta</taxon>
        <taxon>Spermatophyta</taxon>
        <taxon>Pinopsida</taxon>
        <taxon>Pinidae</taxon>
        <taxon>Conifers II</taxon>
        <taxon>Cupressales</taxon>
        <taxon>Cupressaceae</taxon>
        <taxon>Fitzroya</taxon>
    </lineage>
</organism>
<geneLocation type="chloroplast" evidence="11"/>
<dbReference type="NCBIfam" id="TIGR00165">
    <property type="entry name" value="S18"/>
    <property type="match status" value="1"/>
</dbReference>
<dbReference type="PANTHER" id="PTHR13479:SF40">
    <property type="entry name" value="SMALL RIBOSOMAL SUBUNIT PROTEIN BS18M"/>
    <property type="match status" value="1"/>
</dbReference>
<reference evidence="11" key="1">
    <citation type="journal article" date="2020" name="Front. Plant Sci.">
        <title>The origin and evolution of plastid genome downsizing in Southern Hemispheric cypresses (Cupressaceae).</title>
        <authorList>
            <person name="Sudianto E."/>
            <person name="Wu C."/>
            <person name="Chaw S."/>
        </authorList>
    </citation>
    <scope>NUCLEOTIDE SEQUENCE</scope>
</reference>
<dbReference type="GO" id="GO:0003735">
    <property type="term" value="F:structural constituent of ribosome"/>
    <property type="evidence" value="ECO:0007669"/>
    <property type="project" value="InterPro"/>
</dbReference>
<evidence type="ECO:0000256" key="6">
    <source>
        <dbReference type="ARBA" id="ARBA00023274"/>
    </source>
</evidence>
<dbReference type="InterPro" id="IPR001648">
    <property type="entry name" value="Ribosomal_bS18"/>
</dbReference>